<dbReference type="Gene3D" id="1.10.1200.10">
    <property type="entry name" value="ACP-like"/>
    <property type="match status" value="1"/>
</dbReference>
<evidence type="ECO:0000259" key="11">
    <source>
        <dbReference type="PROSITE" id="PS52019"/>
    </source>
</evidence>
<evidence type="ECO:0000259" key="9">
    <source>
        <dbReference type="PROSITE" id="PS50075"/>
    </source>
</evidence>
<feature type="domain" description="PKS/mFAS DH" evidence="11">
    <location>
        <begin position="992"/>
        <end position="1300"/>
    </location>
</feature>
<dbReference type="InterPro" id="IPR014030">
    <property type="entry name" value="Ketoacyl_synth_N"/>
</dbReference>
<dbReference type="InterPro" id="IPR013217">
    <property type="entry name" value="Methyltransf_12"/>
</dbReference>
<evidence type="ECO:0000313" key="13">
    <source>
        <dbReference type="Proteomes" id="UP000249829"/>
    </source>
</evidence>
<dbReference type="CDD" id="cd02440">
    <property type="entry name" value="AdoMet_MTases"/>
    <property type="match status" value="1"/>
</dbReference>
<dbReference type="PROSITE" id="PS00012">
    <property type="entry name" value="PHOSPHOPANTETHEINE"/>
    <property type="match status" value="1"/>
</dbReference>
<feature type="active site" description="Proton donor; for dehydratase activity" evidence="8">
    <location>
        <position position="1212"/>
    </location>
</feature>
<dbReference type="Pfam" id="PF02801">
    <property type="entry name" value="Ketoacyl-synt_C"/>
    <property type="match status" value="1"/>
</dbReference>
<reference evidence="12 13" key="1">
    <citation type="submission" date="2018-02" db="EMBL/GenBank/DDBJ databases">
        <title>The genomes of Aspergillus section Nigri reveals drivers in fungal speciation.</title>
        <authorList>
            <consortium name="DOE Joint Genome Institute"/>
            <person name="Vesth T.C."/>
            <person name="Nybo J."/>
            <person name="Theobald S."/>
            <person name="Brandl J."/>
            <person name="Frisvad J.C."/>
            <person name="Nielsen K.F."/>
            <person name="Lyhne E.K."/>
            <person name="Kogle M.E."/>
            <person name="Kuo A."/>
            <person name="Riley R."/>
            <person name="Clum A."/>
            <person name="Nolan M."/>
            <person name="Lipzen A."/>
            <person name="Salamov A."/>
            <person name="Henrissat B."/>
            <person name="Wiebenga A."/>
            <person name="De vries R.P."/>
            <person name="Grigoriev I.V."/>
            <person name="Mortensen U.H."/>
            <person name="Andersen M.R."/>
            <person name="Baker S.E."/>
        </authorList>
    </citation>
    <scope>NUCLEOTIDE SEQUENCE [LARGE SCALE GENOMIC DNA]</scope>
    <source>
        <strain evidence="12 13">CBS 115571</strain>
    </source>
</reference>
<dbReference type="InterPro" id="IPR001227">
    <property type="entry name" value="Ac_transferase_dom_sf"/>
</dbReference>
<evidence type="ECO:0000256" key="8">
    <source>
        <dbReference type="PROSITE-ProRule" id="PRU01363"/>
    </source>
</evidence>
<dbReference type="Pfam" id="PF08240">
    <property type="entry name" value="ADH_N"/>
    <property type="match status" value="1"/>
</dbReference>
<dbReference type="Gene3D" id="3.10.129.110">
    <property type="entry name" value="Polyketide synthase dehydratase"/>
    <property type="match status" value="1"/>
</dbReference>
<dbReference type="InterPro" id="IPR057326">
    <property type="entry name" value="KR_dom"/>
</dbReference>
<keyword evidence="13" id="KW-1185">Reference proteome</keyword>
<evidence type="ECO:0000256" key="1">
    <source>
        <dbReference type="ARBA" id="ARBA00022450"/>
    </source>
</evidence>
<keyword evidence="1" id="KW-0596">Phosphopantetheine</keyword>
<dbReference type="SUPFAM" id="SSF50129">
    <property type="entry name" value="GroES-like"/>
    <property type="match status" value="1"/>
</dbReference>
<evidence type="ECO:0000256" key="2">
    <source>
        <dbReference type="ARBA" id="ARBA00022553"/>
    </source>
</evidence>
<dbReference type="InterPro" id="IPR016036">
    <property type="entry name" value="Malonyl_transacylase_ACP-bd"/>
</dbReference>
<dbReference type="InterPro" id="IPR013154">
    <property type="entry name" value="ADH-like_N"/>
</dbReference>
<dbReference type="SUPFAM" id="SSF53901">
    <property type="entry name" value="Thiolase-like"/>
    <property type="match status" value="1"/>
</dbReference>
<dbReference type="InterPro" id="IPR020807">
    <property type="entry name" value="PKS_DH"/>
</dbReference>
<dbReference type="InterPro" id="IPR049552">
    <property type="entry name" value="PKS_DH_N"/>
</dbReference>
<dbReference type="InterPro" id="IPR016035">
    <property type="entry name" value="Acyl_Trfase/lysoPLipase"/>
</dbReference>
<dbReference type="OMA" id="FQMHEIA"/>
<organism evidence="12 13">
    <name type="scientific">Aspergillus violaceofuscus (strain CBS 115571)</name>
    <dbReference type="NCBI Taxonomy" id="1450538"/>
    <lineage>
        <taxon>Eukaryota</taxon>
        <taxon>Fungi</taxon>
        <taxon>Dikarya</taxon>
        <taxon>Ascomycota</taxon>
        <taxon>Pezizomycotina</taxon>
        <taxon>Eurotiomycetes</taxon>
        <taxon>Eurotiomycetidae</taxon>
        <taxon>Eurotiales</taxon>
        <taxon>Aspergillaceae</taxon>
        <taxon>Aspergillus</taxon>
    </lineage>
</organism>
<feature type="domain" description="Carrier" evidence="9">
    <location>
        <begin position="2502"/>
        <end position="2579"/>
    </location>
</feature>
<dbReference type="InterPro" id="IPR056501">
    <property type="entry name" value="NAD-bd_HRPKS_sdrA"/>
</dbReference>
<dbReference type="Gene3D" id="3.90.180.10">
    <property type="entry name" value="Medium-chain alcohol dehydrogenases, catalytic domain"/>
    <property type="match status" value="1"/>
</dbReference>
<dbReference type="SUPFAM" id="SSF52151">
    <property type="entry name" value="FabD/lysophospholipase-like"/>
    <property type="match status" value="1"/>
</dbReference>
<dbReference type="GO" id="GO:0004312">
    <property type="term" value="F:fatty acid synthase activity"/>
    <property type="evidence" value="ECO:0007669"/>
    <property type="project" value="TreeGrafter"/>
</dbReference>
<proteinExistence type="predicted"/>
<dbReference type="Pfam" id="PF08242">
    <property type="entry name" value="Methyltransf_12"/>
    <property type="match status" value="1"/>
</dbReference>
<dbReference type="InterPro" id="IPR011032">
    <property type="entry name" value="GroES-like_sf"/>
</dbReference>
<evidence type="ECO:0000259" key="10">
    <source>
        <dbReference type="PROSITE" id="PS52004"/>
    </source>
</evidence>
<dbReference type="GO" id="GO:0004315">
    <property type="term" value="F:3-oxoacyl-[acyl-carrier-protein] synthase activity"/>
    <property type="evidence" value="ECO:0007669"/>
    <property type="project" value="InterPro"/>
</dbReference>
<dbReference type="CDD" id="cd05274">
    <property type="entry name" value="KR_FAS_SDR_x"/>
    <property type="match status" value="1"/>
</dbReference>
<dbReference type="PROSITE" id="PS00606">
    <property type="entry name" value="KS3_1"/>
    <property type="match status" value="1"/>
</dbReference>
<dbReference type="SUPFAM" id="SSF47336">
    <property type="entry name" value="ACP-like"/>
    <property type="match status" value="1"/>
</dbReference>
<feature type="active site" description="Proton acceptor; for dehydratase activity" evidence="8">
    <location>
        <position position="1024"/>
    </location>
</feature>
<dbReference type="Pfam" id="PF00109">
    <property type="entry name" value="ketoacyl-synt"/>
    <property type="match status" value="1"/>
</dbReference>
<sequence>MAQTVEVEPPTPLAIVGLSFKLPQDAVTPESFWQMLVERRCATTEFPPDRLNIDTHHRADTDRLDTLSMRGAHFLAEDLSRFDAPFFSITAAEAEAMEPPQRLILEAAFRALENAGIPLQRIAKSRTAVFAGSSGHDWLMSRAKDPLHQHKYDITGTTGNMLANRVSWFFDLTGPSATVDTACSSSLMAIDMTCQSIWSGQATMGMAIGSNLLLAAEVTQMMDNLGLLSKDSRCFSFDDRANGYSRGEGVGVLIIKTVEDAVRDGDVIRAVIRSSASNQDGKTPGITQPSAEMQAALIRETYVNAGLDIGQTRYFEAHGTGTAVGDPIETRAIGSVFRLHRSPDEPLYIGSVKSNIGHLEGASGIAGMIKVILALEKGIIPPNSENLQALNPRIDDEFWNVKVTPRLVAPLNDGKTLSSLPKFPQEALPWPTGDVRRASISSFGYGGSNTHIVLDDAYHFLQLNQLEGNHNTMPPLASARSNGTTTQSEVHHQVSNGINGVAKSVTDAPKLLVWSAGDEAGIPRLQESWGSFFSSKSAEYRPSFLNSLAHTLASRRTHLPWRTFAVAWPSDDLEAVVERFSGAVQSRVSPNLAMVFSGQGAQWYGMGRELLHTFPAFRQSIEEAGEYLRSLGCDWDPIDELQRSESESNVNRTEYSQILCTILQVALVDLLRSFNIVPKAVLGHSSGEVAAAYCSRAISRRSAWKVSYFRGNMSSRLEKTAQMKGSMLAVALSEKEVLPYIEAVSAEFEVTRLTVGCINSPKSTTVSGEGVQLDALKARLDLDKIFCRRLKVNLAYHSAQMKEIAAQYLEALGELEGDPSEPHTRPQMVSSITGEWIDPDEPRQASHWVRNMISPVRFSDGLATLCSASSNPTNALDGSHRRKRKIDHLLEIGPHSVLQGACKDILRDIGKSSSIKYLSLLVRNMSAVETAFSVFGDLYTAGYPIDLALVNQDDSTCRTLPDLPEYPFNHDRVYWYESRISKGHRLRQFARNDLLGLGEQNQNPLEARWRNIIRVSEMPWVQDHKINGTILYPGAGMVVMAIEAAKQLADPSRPISGFNVRDVAFRAAIRVPSGAHGIETNFHLRPSKKMESKRSGWFDFNVCMFENEVWTDNCTGSIQIVYGDKEEEMEKALAVELQAAQRDAYSAAAQTSRLTMGGEKLYHTLEASGYGYGPAFQLVKELCQGKAGAEVTALVQNFSTSLGETIHPTTLDAILQTAIWAAVPSEMDRIPTAVPTYVETLWVDSHALSSTMLKVHGTCSEVSQFLGPSSNIVVLDENLQKTLVSVAGLRMNIVDTSALIDRVDESADSLCHRIEWKPDLKLLSNAEITGLCNTVSAGAIDHERFYKDLDVLLAARGKETLSALVETGFQPTDPKLKKYHTWLIHHQQTVSDDAASQLTDPSYLEEAGNRILGSKQGYLYAIVARNLTKLLTGELDPSSLLKEDMLKAAYQEHVAESHGIRGLGKYLDLLAHRLPKMKILELGGDAGSVTGIILATLGGDAMRDRRYAHLDFTDVSPESISTAKERFASEAEHMGFNVLDIERDPATQGIECGTYDVVVASMVFHKTACFRKALQNARRLLKPDGKLVVYEGVVPECRSTFVSGLFEQWWQDSEPHCNSSRYVDEGQWDEILRQTGYSGVDVSLPDFDSERSHECSLMISTAVENKHETRAVTEIEVVYDSKEPDQEHLAHAITKQCESIGCTHVRSVSLEETISHRSDTKSLQVFVIELQRPVWTDIQPELYEKLQSYLSSASQVLWVNQGGGVLPSKPHFRLVEGLFRVLMEEDGRRNLHLLCLEPEKPLSQVAQHAAKLAHFLASPAAKGADTEYVEQSDMLHIPRIVTPAQLNETVSRKASSQQRAMQKFGCQVPLQLDATSPGLISGFQFLEDTTAYRPLKSDEIEIQVKCAGVNFRDVLIAVGQLKATHTGSECSGIVSRVGEAVSKFRVGDAVAALGDGCFATSIRVHENGPVVQIPRGISFQEAAAVPVNYATAYVALHNVARIQVGESVLIHSGTGGTGQAAIQIAKNAGATIFATVGSQSKKRFLIDTYQIPETHIFSSRTTLFAQAIKHRTGGKGVDIILNSLAGESLLASWECMAPYGRFLEIGKRDILSNQRLPMSQFLRNVTYSGVDLAAMSVERPEVCAAALGHIFASVQQGSLHPSQPIHQHGVGEIEKAFRIMQGGQHVGKMVLDMRPEDEVLVSFFPAPTVTVLDTKPTYALNPDSTFVICGGLGGLGSNIAHWFADRGARHLLLLSRSGGQSERGRMLVEQLQRRGVQVLAPACDVSDEVPLQNTLQLCKSQMPPIRGCLNAAMVLRDALFENISHQAWHESLAPKVQGSWNLHRHLPRGLDFFIMLSSISGIVGTTGQANYAAGNAFQDALARHRLALGEKATALDLGVFDFAGAVAEDAQLRDMLVASMGLEPVTEPQLHALLDYYCDPQVHLDKASDCQVTVGLSPNATQAMWLKKPMFGHLTGHERAGGSAGASDSIAGALQRAESLASAHAVAMAAIAEKLSRALSIAATDMDASKPLHQYGVDSLVAVELRSWFAKELQAEMAVFDILGGATLTSVAQMATSKSKLYQDSWL</sequence>
<protein>
    <submittedName>
        <fullName evidence="12">Putative polyketide synthase</fullName>
    </submittedName>
</protein>
<dbReference type="SMART" id="SM00825">
    <property type="entry name" value="PKS_KS"/>
    <property type="match status" value="1"/>
</dbReference>
<dbReference type="SUPFAM" id="SSF51735">
    <property type="entry name" value="NAD(P)-binding Rossmann-fold domains"/>
    <property type="match status" value="2"/>
</dbReference>
<dbReference type="InterPro" id="IPR049900">
    <property type="entry name" value="PKS_mFAS_DH"/>
</dbReference>
<dbReference type="Gene3D" id="3.40.366.10">
    <property type="entry name" value="Malonyl-Coenzyme A Acyl Carrier Protein, domain 2"/>
    <property type="match status" value="1"/>
</dbReference>
<dbReference type="Pfam" id="PF00698">
    <property type="entry name" value="Acyl_transf_1"/>
    <property type="match status" value="1"/>
</dbReference>
<evidence type="ECO:0000256" key="4">
    <source>
        <dbReference type="ARBA" id="ARBA00022857"/>
    </source>
</evidence>
<dbReference type="Gene3D" id="3.40.50.720">
    <property type="entry name" value="NAD(P)-binding Rossmann-like Domain"/>
    <property type="match status" value="1"/>
</dbReference>
<evidence type="ECO:0000256" key="5">
    <source>
        <dbReference type="ARBA" id="ARBA00023002"/>
    </source>
</evidence>
<keyword evidence="4" id="KW-0521">NADP</keyword>
<dbReference type="InterPro" id="IPR013968">
    <property type="entry name" value="PKS_KR"/>
</dbReference>
<dbReference type="SMART" id="SM00826">
    <property type="entry name" value="PKS_DH"/>
    <property type="match status" value="1"/>
</dbReference>
<gene>
    <name evidence="12" type="ORF">BO99DRAFT_371371</name>
</gene>
<dbReference type="Pfam" id="PF08659">
    <property type="entry name" value="KR"/>
    <property type="match status" value="1"/>
</dbReference>
<dbReference type="InterPro" id="IPR018201">
    <property type="entry name" value="Ketoacyl_synth_AS"/>
</dbReference>
<dbReference type="SMART" id="SM00827">
    <property type="entry name" value="PKS_AT"/>
    <property type="match status" value="1"/>
</dbReference>
<keyword evidence="6" id="KW-0511">Multifunctional enzyme</keyword>
<feature type="domain" description="Ketosynthase family 3 (KS3)" evidence="10">
    <location>
        <begin position="10"/>
        <end position="456"/>
    </location>
</feature>
<dbReference type="Gene3D" id="3.30.70.3290">
    <property type="match status" value="1"/>
</dbReference>
<dbReference type="InterPro" id="IPR009081">
    <property type="entry name" value="PP-bd_ACP"/>
</dbReference>
<dbReference type="InterPro" id="IPR050091">
    <property type="entry name" value="PKS_NRPS_Biosynth_Enz"/>
</dbReference>
<dbReference type="GO" id="GO:1901336">
    <property type="term" value="P:lactone biosynthetic process"/>
    <property type="evidence" value="ECO:0007669"/>
    <property type="project" value="UniProtKB-ARBA"/>
</dbReference>
<dbReference type="CDD" id="cd05195">
    <property type="entry name" value="enoyl_red"/>
    <property type="match status" value="1"/>
</dbReference>
<dbReference type="InterPro" id="IPR036736">
    <property type="entry name" value="ACP-like_sf"/>
</dbReference>
<keyword evidence="2" id="KW-0597">Phosphoprotein</keyword>
<dbReference type="Pfam" id="PF14765">
    <property type="entry name" value="PS-DH"/>
    <property type="match status" value="1"/>
</dbReference>
<dbReference type="PROSITE" id="PS52019">
    <property type="entry name" value="PKS_MFAS_DH"/>
    <property type="match status" value="1"/>
</dbReference>
<keyword evidence="3" id="KW-0808">Transferase</keyword>
<feature type="region of interest" description="C-terminal hotdog fold" evidence="8">
    <location>
        <begin position="1152"/>
        <end position="1300"/>
    </location>
</feature>
<dbReference type="GO" id="GO:0031177">
    <property type="term" value="F:phosphopantetheine binding"/>
    <property type="evidence" value="ECO:0007669"/>
    <property type="project" value="InterPro"/>
</dbReference>
<dbReference type="Gene3D" id="3.40.47.10">
    <property type="match status" value="1"/>
</dbReference>
<dbReference type="PANTHER" id="PTHR43775">
    <property type="entry name" value="FATTY ACID SYNTHASE"/>
    <property type="match status" value="1"/>
</dbReference>
<dbReference type="PANTHER" id="PTHR43775:SF29">
    <property type="entry name" value="ASPERFURANONE POLYKETIDE SYNTHASE AFOG-RELATED"/>
    <property type="match status" value="1"/>
</dbReference>
<dbReference type="InterPro" id="IPR042104">
    <property type="entry name" value="PKS_dehydratase_sf"/>
</dbReference>
<keyword evidence="7" id="KW-0012">Acyltransferase</keyword>
<dbReference type="Pfam" id="PF13602">
    <property type="entry name" value="ADH_zinc_N_2"/>
    <property type="match status" value="1"/>
</dbReference>
<name>A0A2V5GXN2_ASPV1</name>
<dbReference type="SMART" id="SM00823">
    <property type="entry name" value="PKS_PP"/>
    <property type="match status" value="1"/>
</dbReference>
<dbReference type="InterPro" id="IPR016039">
    <property type="entry name" value="Thiolase-like"/>
</dbReference>
<dbReference type="InterPro" id="IPR020843">
    <property type="entry name" value="ER"/>
</dbReference>
<dbReference type="Pfam" id="PF23114">
    <property type="entry name" value="NAD-bd_HRPKS_sdrA"/>
    <property type="match status" value="1"/>
</dbReference>
<dbReference type="GO" id="GO:0016491">
    <property type="term" value="F:oxidoreductase activity"/>
    <property type="evidence" value="ECO:0007669"/>
    <property type="project" value="UniProtKB-KW"/>
</dbReference>
<dbReference type="InterPro" id="IPR014031">
    <property type="entry name" value="Ketoacyl_synth_C"/>
</dbReference>
<dbReference type="FunFam" id="3.40.50.720:FF:000209">
    <property type="entry name" value="Polyketide synthase Pks12"/>
    <property type="match status" value="1"/>
</dbReference>
<dbReference type="Pfam" id="PF23297">
    <property type="entry name" value="ACP_SdgA_C"/>
    <property type="match status" value="1"/>
</dbReference>
<dbReference type="SUPFAM" id="SSF53335">
    <property type="entry name" value="S-adenosyl-L-methionine-dependent methyltransferases"/>
    <property type="match status" value="1"/>
</dbReference>
<dbReference type="SUPFAM" id="SSF55048">
    <property type="entry name" value="Probable ACP-binding domain of malonyl-CoA ACP transacylase"/>
    <property type="match status" value="1"/>
</dbReference>
<evidence type="ECO:0000313" key="12">
    <source>
        <dbReference type="EMBL" id="PYI13904.1"/>
    </source>
</evidence>
<dbReference type="PROSITE" id="PS50075">
    <property type="entry name" value="CARRIER"/>
    <property type="match status" value="1"/>
</dbReference>
<dbReference type="Pfam" id="PF21089">
    <property type="entry name" value="PKS_DH_N"/>
    <property type="match status" value="1"/>
</dbReference>
<dbReference type="InterPro" id="IPR014043">
    <property type="entry name" value="Acyl_transferase_dom"/>
</dbReference>
<evidence type="ECO:0000256" key="7">
    <source>
        <dbReference type="ARBA" id="ARBA00023315"/>
    </source>
</evidence>
<evidence type="ECO:0000256" key="6">
    <source>
        <dbReference type="ARBA" id="ARBA00023268"/>
    </source>
</evidence>
<feature type="region of interest" description="N-terminal hotdog fold" evidence="8">
    <location>
        <begin position="992"/>
        <end position="1125"/>
    </location>
</feature>
<dbReference type="SMART" id="SM00829">
    <property type="entry name" value="PKS_ER"/>
    <property type="match status" value="1"/>
</dbReference>
<dbReference type="Proteomes" id="UP000249829">
    <property type="component" value="Unassembled WGS sequence"/>
</dbReference>
<dbReference type="InterPro" id="IPR029063">
    <property type="entry name" value="SAM-dependent_MTases_sf"/>
</dbReference>
<dbReference type="PROSITE" id="PS52004">
    <property type="entry name" value="KS3_2"/>
    <property type="match status" value="1"/>
</dbReference>
<dbReference type="SMART" id="SM00822">
    <property type="entry name" value="PKS_KR"/>
    <property type="match status" value="1"/>
</dbReference>
<dbReference type="InterPro" id="IPR020841">
    <property type="entry name" value="PKS_Beta-ketoAc_synthase_dom"/>
</dbReference>
<dbReference type="Gene3D" id="3.40.50.150">
    <property type="entry name" value="Vaccinia Virus protein VP39"/>
    <property type="match status" value="1"/>
</dbReference>
<evidence type="ECO:0000256" key="3">
    <source>
        <dbReference type="ARBA" id="ARBA00022679"/>
    </source>
</evidence>
<keyword evidence="5" id="KW-0560">Oxidoreductase</keyword>
<dbReference type="EMBL" id="KZ825227">
    <property type="protein sequence ID" value="PYI13904.1"/>
    <property type="molecule type" value="Genomic_DNA"/>
</dbReference>
<dbReference type="InterPro" id="IPR049551">
    <property type="entry name" value="PKS_DH_C"/>
</dbReference>
<dbReference type="GO" id="GO:0006633">
    <property type="term" value="P:fatty acid biosynthetic process"/>
    <property type="evidence" value="ECO:0007669"/>
    <property type="project" value="InterPro"/>
</dbReference>
<accession>A0A2V5GXN2</accession>
<dbReference type="InterPro" id="IPR020806">
    <property type="entry name" value="PKS_PP-bd"/>
</dbReference>
<dbReference type="InterPro" id="IPR006162">
    <property type="entry name" value="Ppantetheine_attach_site"/>
</dbReference>
<dbReference type="InterPro" id="IPR036291">
    <property type="entry name" value="NAD(P)-bd_dom_sf"/>
</dbReference>
<dbReference type="CDD" id="cd00833">
    <property type="entry name" value="PKS"/>
    <property type="match status" value="1"/>
</dbReference>
<dbReference type="GO" id="GO:0030639">
    <property type="term" value="P:polyketide biosynthetic process"/>
    <property type="evidence" value="ECO:0007669"/>
    <property type="project" value="UniProtKB-ARBA"/>
</dbReference>
<dbReference type="STRING" id="1450538.A0A2V5GXN2"/>